<organism evidence="3 4">
    <name type="scientific">Iris pallida</name>
    <name type="common">Sweet iris</name>
    <dbReference type="NCBI Taxonomy" id="29817"/>
    <lineage>
        <taxon>Eukaryota</taxon>
        <taxon>Viridiplantae</taxon>
        <taxon>Streptophyta</taxon>
        <taxon>Embryophyta</taxon>
        <taxon>Tracheophyta</taxon>
        <taxon>Spermatophyta</taxon>
        <taxon>Magnoliopsida</taxon>
        <taxon>Liliopsida</taxon>
        <taxon>Asparagales</taxon>
        <taxon>Iridaceae</taxon>
        <taxon>Iridoideae</taxon>
        <taxon>Irideae</taxon>
        <taxon>Iris</taxon>
    </lineage>
</organism>
<reference evidence="3" key="2">
    <citation type="submission" date="2023-04" db="EMBL/GenBank/DDBJ databases">
        <authorList>
            <person name="Bruccoleri R.E."/>
            <person name="Oakeley E.J."/>
            <person name="Faust A.-M."/>
            <person name="Dessus-Babus S."/>
            <person name="Altorfer M."/>
            <person name="Burckhardt D."/>
            <person name="Oertli M."/>
            <person name="Naumann U."/>
            <person name="Petersen F."/>
            <person name="Wong J."/>
        </authorList>
    </citation>
    <scope>NUCLEOTIDE SEQUENCE</scope>
    <source>
        <strain evidence="3">GSM-AAB239-AS_SAM_17_03QT</strain>
        <tissue evidence="3">Leaf</tissue>
    </source>
</reference>
<dbReference type="Pfam" id="PF17780">
    <property type="entry name" value="OCRE"/>
    <property type="match status" value="1"/>
</dbReference>
<accession>A0AAX6ELP4</accession>
<feature type="compositionally biased region" description="Low complexity" evidence="1">
    <location>
        <begin position="292"/>
        <end position="302"/>
    </location>
</feature>
<dbReference type="EMBL" id="JANAVB010035817">
    <property type="protein sequence ID" value="KAJ6804828.1"/>
    <property type="molecule type" value="Genomic_DNA"/>
</dbReference>
<sequence>MAEKSKGKRSLEEDDSNPTPMQKKPRFPKGKKVKSVDRPQVEPEEAEGTIGAAVDPRIAAKERAKRRTQMKEEELLRSHADFSAAEVHYDDSANFEEDGIQIEPFNLKQEREEGYFDADGNYVEYAIRSEIKDAWLDNVVVDLSYAEKHHKKTEADEEYHDISTEDIGKIKRSIANVLQPGETIIQALKRLKGTSVDERGRMSEGTKRLFDKLTEDAMKLMENGEYNVYNEEKEIFEREAEGYERIARARAGTFATADNSSRHGEDIFANGMGDGAGTSLDQSEAKTSLQVSSSDGGDQFDMFGDDEDNTNQPVSENLNPSQDLYYGEANGGMESDFVYDQSSGYYYSSSLGYYYDPASTLYCCATTGKWYSYNDQSGEYVECQNGADAES</sequence>
<feature type="compositionally biased region" description="Polar residues" evidence="1">
    <location>
        <begin position="279"/>
        <end position="291"/>
    </location>
</feature>
<feature type="compositionally biased region" description="Basic and acidic residues" evidence="1">
    <location>
        <begin position="1"/>
        <end position="11"/>
    </location>
</feature>
<dbReference type="InterPro" id="IPR039905">
    <property type="entry name" value="CD2BP2/Lin1"/>
</dbReference>
<evidence type="ECO:0000259" key="2">
    <source>
        <dbReference type="Pfam" id="PF17780"/>
    </source>
</evidence>
<feature type="compositionally biased region" description="Polar residues" evidence="1">
    <location>
        <begin position="310"/>
        <end position="322"/>
    </location>
</feature>
<evidence type="ECO:0000313" key="4">
    <source>
        <dbReference type="Proteomes" id="UP001140949"/>
    </source>
</evidence>
<name>A0AAX6ELP4_IRIPA</name>
<proteinExistence type="predicted"/>
<keyword evidence="4" id="KW-1185">Reference proteome</keyword>
<dbReference type="GO" id="GO:0005682">
    <property type="term" value="C:U5 snRNP"/>
    <property type="evidence" value="ECO:0007669"/>
    <property type="project" value="InterPro"/>
</dbReference>
<dbReference type="InterPro" id="IPR041591">
    <property type="entry name" value="OCRE"/>
</dbReference>
<dbReference type="AlphaFoldDB" id="A0AAX6ELP4"/>
<evidence type="ECO:0000256" key="1">
    <source>
        <dbReference type="SAM" id="MobiDB-lite"/>
    </source>
</evidence>
<dbReference type="Proteomes" id="UP001140949">
    <property type="component" value="Unassembled WGS sequence"/>
</dbReference>
<feature type="region of interest" description="Disordered" evidence="1">
    <location>
        <begin position="271"/>
        <end position="322"/>
    </location>
</feature>
<feature type="domain" description="OCRE" evidence="2">
    <location>
        <begin position="334"/>
        <end position="382"/>
    </location>
</feature>
<evidence type="ECO:0000313" key="3">
    <source>
        <dbReference type="EMBL" id="KAJ6804828.1"/>
    </source>
</evidence>
<dbReference type="PANTHER" id="PTHR13138">
    <property type="entry name" value="PROTEIN LIN1"/>
    <property type="match status" value="1"/>
</dbReference>
<protein>
    <submittedName>
        <fullName evidence="3">CD2 antigen cytoplasmic tail-binding protein 2-like protein</fullName>
    </submittedName>
</protein>
<feature type="region of interest" description="Disordered" evidence="1">
    <location>
        <begin position="1"/>
        <end position="72"/>
    </location>
</feature>
<reference evidence="3" key="1">
    <citation type="journal article" date="2023" name="GigaByte">
        <title>Genome assembly of the bearded iris, Iris pallida Lam.</title>
        <authorList>
            <person name="Bruccoleri R.E."/>
            <person name="Oakeley E.J."/>
            <person name="Faust A.M.E."/>
            <person name="Altorfer M."/>
            <person name="Dessus-Babus S."/>
            <person name="Burckhardt D."/>
            <person name="Oertli M."/>
            <person name="Naumann U."/>
            <person name="Petersen F."/>
            <person name="Wong J."/>
        </authorList>
    </citation>
    <scope>NUCLEOTIDE SEQUENCE</scope>
    <source>
        <strain evidence="3">GSM-AAB239-AS_SAM_17_03QT</strain>
    </source>
</reference>
<gene>
    <name evidence="3" type="ORF">M6B38_184965</name>
</gene>
<dbReference type="PANTHER" id="PTHR13138:SF3">
    <property type="entry name" value="CD2 ANTIGEN CYTOPLASMIC TAIL-BINDING PROTEIN 2"/>
    <property type="match status" value="1"/>
</dbReference>
<feature type="compositionally biased region" description="Basic residues" evidence="1">
    <location>
        <begin position="23"/>
        <end position="33"/>
    </location>
</feature>
<comment type="caution">
    <text evidence="3">The sequence shown here is derived from an EMBL/GenBank/DDBJ whole genome shotgun (WGS) entry which is preliminary data.</text>
</comment>